<gene>
    <name evidence="3" type="ORF">HMJ29_13690</name>
</gene>
<feature type="compositionally biased region" description="Low complexity" evidence="1">
    <location>
        <begin position="303"/>
        <end position="319"/>
    </location>
</feature>
<feature type="region of interest" description="Disordered" evidence="1">
    <location>
        <begin position="303"/>
        <end position="328"/>
    </location>
</feature>
<feature type="domain" description="Secretion system C-terminal sorting" evidence="2">
    <location>
        <begin position="872"/>
        <end position="950"/>
    </location>
</feature>
<dbReference type="EMBL" id="CP053538">
    <property type="protein sequence ID" value="QJX47935.1"/>
    <property type="molecule type" value="Genomic_DNA"/>
</dbReference>
<dbReference type="InterPro" id="IPR026444">
    <property type="entry name" value="Secre_tail"/>
</dbReference>
<name>A0A6M6BLH5_9BACT</name>
<feature type="region of interest" description="Disordered" evidence="1">
    <location>
        <begin position="212"/>
        <end position="245"/>
    </location>
</feature>
<sequence length="952" mass="95448">MPPGSVSTIAFNDPITFVCGSSLKLTKVYIAYTDASGGDSRQCPLTFCDIAPKCGTPLDINITSLLSASITSSVRPCEGQSSGSITVGASGGTGPYSYSLNGGAPQASATFTGLAAGNYTVTVKDAKNCTVTASINLEALPAPTAPVATVVQPTCSTATGTVNVTGPVAGYTYTLTGTDPVRAGVTNNAGTFTGVAPGTYSLIATNTAGCNSPGSTVTVNPQPSTPDAPSASLVQPTCTTSTGSVSVTSTTTGLSFTLTGTNPVVAGMTNNTGVFMGVAPGTYSLTASNGTCTSSSTPITIMSPPSTPSTPTASVTQPTCSSSTGSVNVTSETTGLSFTLTGTSPVVAGVTNSTGAFMGVAPGTYNLTASNGSCTSAPRVVTVNPQPSTPDKPAATLVQPTCTEGSGSVTVNPVVGGLSYTLTGTNPARPGVTNTNGQFTSVLPGIYSLTASNGTCTSEARTITIDAAPNTPTAPTASVTQPTCSVATGTVTVSSSTAGMSFTLTGTDPARAPVTNTTGMFMGVLPGMYSLTASNGTCTSGGTPITINTQPGNPTAPEVAVVQPTCALAIGTASVTSTTSGLSFSLVGTNPVRAAVTNSTGVFEGLAAGQYSITASNGTCTSGGTPITINEQPGTPGTPMATVTQPTCTASSGTISITGAVMGYTYTLTGTNPVRAAVTSAGTFNNVAPGQYSLTASNGTCTSGGSPITVNAVPTNCFAEGCTLGYWKNHTNRWCNNYSTSTPYSSIFVNAPRELQGLTLLQALNLQGGGIYNLARQSTAALLNICSSEVAYTSTYPDIATLQRDVNAAYRGNKNGTISSLASALDTYNNAGCPLGGTRATTAATSTSNSTLSGNGMLQGAQLQQGEKALNIYPNPFAHNASIGFTLAEAQRYSVQVYDVSGRMVLRVAEGMAEAGKAYNFQVVANEMPTGVYMVRLTTAKSVQNHRMIISK</sequence>
<dbReference type="InterPro" id="IPR025667">
    <property type="entry name" value="SprB_repeat"/>
</dbReference>
<keyword evidence="4" id="KW-1185">Reference proteome</keyword>
<dbReference type="AlphaFoldDB" id="A0A6M6BLH5"/>
<dbReference type="Pfam" id="PF13573">
    <property type="entry name" value="SprB"/>
    <property type="match status" value="1"/>
</dbReference>
<protein>
    <submittedName>
        <fullName evidence="3">T9SS type A sorting domain-containing protein</fullName>
    </submittedName>
</protein>
<reference evidence="3 4" key="1">
    <citation type="submission" date="2020-05" db="EMBL/GenBank/DDBJ databases">
        <title>Complete genome sequence of Hymenobacter sp. TS19 in Coasted Sand Dune.</title>
        <authorList>
            <person name="Lee J.-H."/>
            <person name="Jung J.-H."/>
            <person name="Jeong S."/>
            <person name="Zhao L."/>
            <person name="Kim M.-K."/>
            <person name="Seo H.-S."/>
            <person name="Lim S."/>
        </authorList>
    </citation>
    <scope>NUCLEOTIDE SEQUENCE [LARGE SCALE GENOMIC DNA]</scope>
    <source>
        <strain evidence="3 4">TS19</strain>
    </source>
</reference>
<evidence type="ECO:0000256" key="1">
    <source>
        <dbReference type="SAM" id="MobiDB-lite"/>
    </source>
</evidence>
<dbReference type="Pfam" id="PF18962">
    <property type="entry name" value="Por_Secre_tail"/>
    <property type="match status" value="1"/>
</dbReference>
<evidence type="ECO:0000259" key="2">
    <source>
        <dbReference type="Pfam" id="PF18962"/>
    </source>
</evidence>
<dbReference type="Proteomes" id="UP000501623">
    <property type="component" value="Chromosome"/>
</dbReference>
<feature type="compositionally biased region" description="Polar residues" evidence="1">
    <location>
        <begin position="212"/>
        <end position="236"/>
    </location>
</feature>
<evidence type="ECO:0000313" key="3">
    <source>
        <dbReference type="EMBL" id="QJX47935.1"/>
    </source>
</evidence>
<organism evidence="3 4">
    <name type="scientific">Hymenobacter taeanensis</name>
    <dbReference type="NCBI Taxonomy" id="2735321"/>
    <lineage>
        <taxon>Bacteria</taxon>
        <taxon>Pseudomonadati</taxon>
        <taxon>Bacteroidota</taxon>
        <taxon>Cytophagia</taxon>
        <taxon>Cytophagales</taxon>
        <taxon>Hymenobacteraceae</taxon>
        <taxon>Hymenobacter</taxon>
    </lineage>
</organism>
<dbReference type="KEGG" id="hts:HMJ29_13690"/>
<evidence type="ECO:0000313" key="4">
    <source>
        <dbReference type="Proteomes" id="UP000501623"/>
    </source>
</evidence>
<proteinExistence type="predicted"/>
<accession>A0A6M6BLH5</accession>
<dbReference type="NCBIfam" id="TIGR04183">
    <property type="entry name" value="Por_Secre_tail"/>
    <property type="match status" value="1"/>
</dbReference>
<dbReference type="Gene3D" id="2.60.40.740">
    <property type="match status" value="1"/>
</dbReference>